<evidence type="ECO:0000256" key="3">
    <source>
        <dbReference type="ARBA" id="ARBA00022691"/>
    </source>
</evidence>
<dbReference type="GO" id="GO:0008168">
    <property type="term" value="F:methyltransferase activity"/>
    <property type="evidence" value="ECO:0007669"/>
    <property type="project" value="UniProtKB-KW"/>
</dbReference>
<evidence type="ECO:0000313" key="6">
    <source>
        <dbReference type="Proteomes" id="UP000649573"/>
    </source>
</evidence>
<keyword evidence="6" id="KW-1185">Reference proteome</keyword>
<comment type="caution">
    <text evidence="5">The sequence shown here is derived from an EMBL/GenBank/DDBJ whole genome shotgun (WGS) entry which is preliminary data.</text>
</comment>
<dbReference type="RefSeq" id="WP_189258360.1">
    <property type="nucleotide sequence ID" value="NZ_BMRE01000048.1"/>
</dbReference>
<dbReference type="PANTHER" id="PTHR43464:SF19">
    <property type="entry name" value="UBIQUINONE BIOSYNTHESIS O-METHYLTRANSFERASE, MITOCHONDRIAL"/>
    <property type="match status" value="1"/>
</dbReference>
<evidence type="ECO:0000259" key="4">
    <source>
        <dbReference type="Pfam" id="PF13649"/>
    </source>
</evidence>
<dbReference type="Gene3D" id="3.40.50.150">
    <property type="entry name" value="Vaccinia Virus protein VP39"/>
    <property type="match status" value="1"/>
</dbReference>
<dbReference type="PANTHER" id="PTHR43464">
    <property type="entry name" value="METHYLTRANSFERASE"/>
    <property type="match status" value="1"/>
</dbReference>
<keyword evidence="3" id="KW-0949">S-adenosyl-L-methionine</keyword>
<dbReference type="InterPro" id="IPR029063">
    <property type="entry name" value="SAM-dependent_MTases_sf"/>
</dbReference>
<dbReference type="Pfam" id="PF13649">
    <property type="entry name" value="Methyltransf_25"/>
    <property type="match status" value="1"/>
</dbReference>
<reference evidence="6" key="1">
    <citation type="journal article" date="2019" name="Int. J. Syst. Evol. Microbiol.">
        <title>The Global Catalogue of Microorganisms (GCM) 10K type strain sequencing project: providing services to taxonomists for standard genome sequencing and annotation.</title>
        <authorList>
            <consortium name="The Broad Institute Genomics Platform"/>
            <consortium name="The Broad Institute Genome Sequencing Center for Infectious Disease"/>
            <person name="Wu L."/>
            <person name="Ma J."/>
        </authorList>
    </citation>
    <scope>NUCLEOTIDE SEQUENCE [LARGE SCALE GENOMIC DNA]</scope>
    <source>
        <strain evidence="6">JCM 3296</strain>
    </source>
</reference>
<protein>
    <submittedName>
        <fullName evidence="5">Methyltransferase</fullName>
    </submittedName>
</protein>
<evidence type="ECO:0000256" key="2">
    <source>
        <dbReference type="ARBA" id="ARBA00022679"/>
    </source>
</evidence>
<keyword evidence="1 5" id="KW-0489">Methyltransferase</keyword>
<feature type="domain" description="Methyltransferase" evidence="4">
    <location>
        <begin position="40"/>
        <end position="129"/>
    </location>
</feature>
<gene>
    <name evidence="5" type="ORF">GCM10010178_73420</name>
</gene>
<evidence type="ECO:0000313" key="5">
    <source>
        <dbReference type="EMBL" id="GGU71018.1"/>
    </source>
</evidence>
<keyword evidence="2" id="KW-0808">Transferase</keyword>
<dbReference type="Proteomes" id="UP000649573">
    <property type="component" value="Unassembled WGS sequence"/>
</dbReference>
<dbReference type="EMBL" id="BMRE01000048">
    <property type="protein sequence ID" value="GGU71018.1"/>
    <property type="molecule type" value="Genomic_DNA"/>
</dbReference>
<evidence type="ECO:0000256" key="1">
    <source>
        <dbReference type="ARBA" id="ARBA00022603"/>
    </source>
</evidence>
<organism evidence="5 6">
    <name type="scientific">Lentzea flava</name>
    <dbReference type="NCBI Taxonomy" id="103732"/>
    <lineage>
        <taxon>Bacteria</taxon>
        <taxon>Bacillati</taxon>
        <taxon>Actinomycetota</taxon>
        <taxon>Actinomycetes</taxon>
        <taxon>Pseudonocardiales</taxon>
        <taxon>Pseudonocardiaceae</taxon>
        <taxon>Lentzea</taxon>
    </lineage>
</organism>
<dbReference type="SUPFAM" id="SSF53335">
    <property type="entry name" value="S-adenosyl-L-methionine-dependent methyltransferases"/>
    <property type="match status" value="1"/>
</dbReference>
<sequence length="230" mass="25228">MPDLIFSDPRLARIYDLFDEPRDDLALYTGIADELGASSVLDVGCGTGSLAVLLASSGRSVVGVDPALASLEIARAKDSRVTWIHGDATSLPALEVDLATMTGNVAQVFLGDDWELTLRGIHDALRPGGHFVFETRRPEARAWESWAATAPRVLDGVEERFELLDVHLPFVSFRHIYRFPDGSVLTSDSTLRFRSREEVAGSLVACGFEVVDVRDAPDRPGREFVFVARK</sequence>
<dbReference type="CDD" id="cd02440">
    <property type="entry name" value="AdoMet_MTases"/>
    <property type="match status" value="1"/>
</dbReference>
<dbReference type="InterPro" id="IPR041698">
    <property type="entry name" value="Methyltransf_25"/>
</dbReference>
<name>A0ABQ2V8U8_9PSEU</name>
<proteinExistence type="predicted"/>
<dbReference type="GO" id="GO:0032259">
    <property type="term" value="P:methylation"/>
    <property type="evidence" value="ECO:0007669"/>
    <property type="project" value="UniProtKB-KW"/>
</dbReference>
<accession>A0ABQ2V8U8</accession>